<protein>
    <recommendedName>
        <fullName evidence="2">MADF domain-containing protein</fullName>
    </recommendedName>
</protein>
<dbReference type="STRING" id="105785.A0A2J7QQE5"/>
<name>A0A2J7QQE5_9NEOP</name>
<dbReference type="Pfam" id="PF10545">
    <property type="entry name" value="MADF_DNA_bdg"/>
    <property type="match status" value="1"/>
</dbReference>
<dbReference type="OrthoDB" id="6617753at2759"/>
<dbReference type="SMART" id="SM00595">
    <property type="entry name" value="MADF"/>
    <property type="match status" value="1"/>
</dbReference>
<feature type="compositionally biased region" description="Basic and acidic residues" evidence="1">
    <location>
        <begin position="147"/>
        <end position="166"/>
    </location>
</feature>
<dbReference type="InterPro" id="IPR006578">
    <property type="entry name" value="MADF-dom"/>
</dbReference>
<dbReference type="AlphaFoldDB" id="A0A2J7QQE5"/>
<accession>A0A2J7QQE5</accession>
<reference evidence="3 4" key="1">
    <citation type="submission" date="2017-12" db="EMBL/GenBank/DDBJ databases">
        <title>Hemimetabolous genomes reveal molecular basis of termite eusociality.</title>
        <authorList>
            <person name="Harrison M.C."/>
            <person name="Jongepier E."/>
            <person name="Robertson H.M."/>
            <person name="Arning N."/>
            <person name="Bitard-Feildel T."/>
            <person name="Chao H."/>
            <person name="Childers C.P."/>
            <person name="Dinh H."/>
            <person name="Doddapaneni H."/>
            <person name="Dugan S."/>
            <person name="Gowin J."/>
            <person name="Greiner C."/>
            <person name="Han Y."/>
            <person name="Hu H."/>
            <person name="Hughes D.S.T."/>
            <person name="Huylmans A.-K."/>
            <person name="Kemena C."/>
            <person name="Kremer L.P.M."/>
            <person name="Lee S.L."/>
            <person name="Lopez-Ezquerra A."/>
            <person name="Mallet L."/>
            <person name="Monroy-Kuhn J.M."/>
            <person name="Moser A."/>
            <person name="Murali S.C."/>
            <person name="Muzny D.M."/>
            <person name="Otani S."/>
            <person name="Piulachs M.-D."/>
            <person name="Poelchau M."/>
            <person name="Qu J."/>
            <person name="Schaub F."/>
            <person name="Wada-Katsumata A."/>
            <person name="Worley K.C."/>
            <person name="Xie Q."/>
            <person name="Ylla G."/>
            <person name="Poulsen M."/>
            <person name="Gibbs R.A."/>
            <person name="Schal C."/>
            <person name="Richards S."/>
            <person name="Belles X."/>
            <person name="Korb J."/>
            <person name="Bornberg-Bauer E."/>
        </authorList>
    </citation>
    <scope>NUCLEOTIDE SEQUENCE [LARGE SCALE GENOMIC DNA]</scope>
    <source>
        <tissue evidence="3">Whole body</tissue>
    </source>
</reference>
<evidence type="ECO:0000313" key="3">
    <source>
        <dbReference type="EMBL" id="PNF30793.1"/>
    </source>
</evidence>
<feature type="region of interest" description="Disordered" evidence="1">
    <location>
        <begin position="147"/>
        <end position="215"/>
    </location>
</feature>
<dbReference type="PROSITE" id="PS51029">
    <property type="entry name" value="MADF"/>
    <property type="match status" value="1"/>
</dbReference>
<proteinExistence type="predicted"/>
<feature type="domain" description="MADF" evidence="2">
    <location>
        <begin position="11"/>
        <end position="109"/>
    </location>
</feature>
<dbReference type="EMBL" id="NEVH01012087">
    <property type="protein sequence ID" value="PNF30793.1"/>
    <property type="molecule type" value="Genomic_DNA"/>
</dbReference>
<keyword evidence="4" id="KW-1185">Reference proteome</keyword>
<evidence type="ECO:0000259" key="2">
    <source>
        <dbReference type="PROSITE" id="PS51029"/>
    </source>
</evidence>
<evidence type="ECO:0000256" key="1">
    <source>
        <dbReference type="SAM" id="MobiDB-lite"/>
    </source>
</evidence>
<dbReference type="Proteomes" id="UP000235965">
    <property type="component" value="Unassembled WGS sequence"/>
</dbReference>
<dbReference type="FunCoup" id="A0A2J7QQE5">
    <property type="interactions" value="21"/>
</dbReference>
<dbReference type="PANTHER" id="PTHR21505:SF8">
    <property type="entry name" value="DPT-YFP REPRESSOR BY OVEREXPRESSION, ISOFORM D-RELATED"/>
    <property type="match status" value="1"/>
</dbReference>
<organism evidence="3 4">
    <name type="scientific">Cryptotermes secundus</name>
    <dbReference type="NCBI Taxonomy" id="105785"/>
    <lineage>
        <taxon>Eukaryota</taxon>
        <taxon>Metazoa</taxon>
        <taxon>Ecdysozoa</taxon>
        <taxon>Arthropoda</taxon>
        <taxon>Hexapoda</taxon>
        <taxon>Insecta</taxon>
        <taxon>Pterygota</taxon>
        <taxon>Neoptera</taxon>
        <taxon>Polyneoptera</taxon>
        <taxon>Dictyoptera</taxon>
        <taxon>Blattodea</taxon>
        <taxon>Blattoidea</taxon>
        <taxon>Termitoidae</taxon>
        <taxon>Kalotermitidae</taxon>
        <taxon>Cryptotermitinae</taxon>
        <taxon>Cryptotermes</taxon>
    </lineage>
</organism>
<comment type="caution">
    <text evidence="3">The sequence shown here is derived from an EMBL/GenBank/DDBJ whole genome shotgun (WGS) entry which is preliminary data.</text>
</comment>
<dbReference type="PANTHER" id="PTHR21505">
    <property type="entry name" value="MADF DOMAIN-CONTAINING PROTEIN-RELATED"/>
    <property type="match status" value="1"/>
</dbReference>
<gene>
    <name evidence="3" type="ORF">B7P43_G06162</name>
</gene>
<sequence length="215" mass="24649">MATWSKDFLVEFIEQFRGHPCIWKVKSKEYHNREMKENAYLALTEKMKTADPQANKETVLKKINNLRSSFRKERKKVLMAKKSGMSSEDLYVPKLWYDKDLLFLVDQEEALDGFSSLVSDTEIAELVQQKTGARGKNAIPLECKEGTVREEATSGKPKEETVHEETAENQGTEADETLVDPSPNSVAPLEGKQHQEIRMSTRKRKLPEKLSKDFL</sequence>
<dbReference type="InParanoid" id="A0A2J7QQE5"/>
<evidence type="ECO:0000313" key="4">
    <source>
        <dbReference type="Proteomes" id="UP000235965"/>
    </source>
</evidence>